<dbReference type="EMBL" id="CAJVRM010000002">
    <property type="protein sequence ID" value="CAG8970827.1"/>
    <property type="molecule type" value="Genomic_DNA"/>
</dbReference>
<name>A0A9N9LDS6_9HELO</name>
<dbReference type="Proteomes" id="UP000701801">
    <property type="component" value="Unassembled WGS sequence"/>
</dbReference>
<sequence length="345" mass="38918">MILRNPLETNLLTPSFFATTIMPAEPALAIVGVVDLCLKYGNELRQMCKALRGAEEEIEERALRLENGWHRCITQLHCLRQVHEVMDDDHKALYERTLRMLVGKLEVAISILKGLVKVQVGSPGDESSVTFTPRALKYAFRKDGLDEAIEALETWQRISDPSWFLILKKFDDRVDKMLANEESQLGEYIPSTSIIPRNIFEDTPSISGSSPKLWLPSTEIAKMELLDIRSSNSKIARKVRSNATSIFILDNIGFVDSKDYSITKINIRDLAKRLQHVEPQTFGLLNCKGFVEDSPSFGSGPTESSFMMVFRTPPTSSTPRSLRDFLLSTEKPKILCHKGSQSLRN</sequence>
<reference evidence="1" key="1">
    <citation type="submission" date="2021-07" db="EMBL/GenBank/DDBJ databases">
        <authorList>
            <person name="Durling M."/>
        </authorList>
    </citation>
    <scope>NUCLEOTIDE SEQUENCE</scope>
</reference>
<comment type="caution">
    <text evidence="1">The sequence shown here is derived from an EMBL/GenBank/DDBJ whole genome shotgun (WGS) entry which is preliminary data.</text>
</comment>
<organism evidence="1 2">
    <name type="scientific">Hymenoscyphus albidus</name>
    <dbReference type="NCBI Taxonomy" id="595503"/>
    <lineage>
        <taxon>Eukaryota</taxon>
        <taxon>Fungi</taxon>
        <taxon>Dikarya</taxon>
        <taxon>Ascomycota</taxon>
        <taxon>Pezizomycotina</taxon>
        <taxon>Leotiomycetes</taxon>
        <taxon>Helotiales</taxon>
        <taxon>Helotiaceae</taxon>
        <taxon>Hymenoscyphus</taxon>
    </lineage>
</organism>
<evidence type="ECO:0000313" key="2">
    <source>
        <dbReference type="Proteomes" id="UP000701801"/>
    </source>
</evidence>
<accession>A0A9N9LDS6</accession>
<dbReference type="OrthoDB" id="1911848at2759"/>
<evidence type="ECO:0000313" key="1">
    <source>
        <dbReference type="EMBL" id="CAG8970827.1"/>
    </source>
</evidence>
<proteinExistence type="predicted"/>
<keyword evidence="2" id="KW-1185">Reference proteome</keyword>
<dbReference type="AlphaFoldDB" id="A0A9N9LDS6"/>
<protein>
    <submittedName>
        <fullName evidence="1">Uncharacterized protein</fullName>
    </submittedName>
</protein>
<gene>
    <name evidence="1" type="ORF">HYALB_00001615</name>
</gene>